<dbReference type="PANTHER" id="PTHR37419">
    <property type="entry name" value="SERINE/THREONINE-PROTEIN KINASE TOXIN HIPA"/>
    <property type="match status" value="1"/>
</dbReference>
<evidence type="ECO:0000256" key="2">
    <source>
        <dbReference type="ARBA" id="ARBA00022679"/>
    </source>
</evidence>
<proteinExistence type="inferred from homology"/>
<evidence type="ECO:0000256" key="3">
    <source>
        <dbReference type="ARBA" id="ARBA00022777"/>
    </source>
</evidence>
<dbReference type="GO" id="GO:0004674">
    <property type="term" value="F:protein serine/threonine kinase activity"/>
    <property type="evidence" value="ECO:0007669"/>
    <property type="project" value="TreeGrafter"/>
</dbReference>
<evidence type="ECO:0000259" key="4">
    <source>
        <dbReference type="Pfam" id="PF07804"/>
    </source>
</evidence>
<dbReference type="Pfam" id="PF13657">
    <property type="entry name" value="Couple_hipA"/>
    <property type="match status" value="1"/>
</dbReference>
<dbReference type="InterPro" id="IPR012893">
    <property type="entry name" value="HipA-like_C"/>
</dbReference>
<evidence type="ECO:0000313" key="6">
    <source>
        <dbReference type="EMBL" id="VHO02722.1"/>
    </source>
</evidence>
<feature type="domain" description="HipA-like C-terminal" evidence="4">
    <location>
        <begin position="152"/>
        <end position="406"/>
    </location>
</feature>
<accession>A0A486XMF1</accession>
<dbReference type="InterPro" id="IPR052028">
    <property type="entry name" value="HipA_Ser/Thr_kinase"/>
</dbReference>
<name>A0A486XMF1_9GAMM</name>
<dbReference type="CDD" id="cd17808">
    <property type="entry name" value="HipA_Ec_like"/>
    <property type="match status" value="1"/>
</dbReference>
<gene>
    <name evidence="6" type="ORF">BAL341_967</name>
</gene>
<reference evidence="6" key="1">
    <citation type="submission" date="2019-04" db="EMBL/GenBank/DDBJ databases">
        <authorList>
            <person name="Brambilla D."/>
        </authorList>
    </citation>
    <scope>NUCLEOTIDE SEQUENCE</scope>
    <source>
        <strain evidence="6">BAL1</strain>
    </source>
</reference>
<keyword evidence="3" id="KW-0418">Kinase</keyword>
<protein>
    <submittedName>
        <fullName evidence="6">HipA protein</fullName>
    </submittedName>
</protein>
<dbReference type="AlphaFoldDB" id="A0A486XMF1"/>
<keyword evidence="2" id="KW-0808">Transferase</keyword>
<comment type="similarity">
    <text evidence="1">Belongs to the HipA Ser/Thr kinase family.</text>
</comment>
<feature type="domain" description="HipA N-terminal subdomain 1" evidence="5">
    <location>
        <begin position="7"/>
        <end position="105"/>
    </location>
</feature>
<organism evidence="6">
    <name type="scientific">Rheinheimera sp. BAL341</name>
    <dbReference type="NCBI Taxonomy" id="1708203"/>
    <lineage>
        <taxon>Bacteria</taxon>
        <taxon>Pseudomonadati</taxon>
        <taxon>Pseudomonadota</taxon>
        <taxon>Gammaproteobacteria</taxon>
        <taxon>Chromatiales</taxon>
        <taxon>Chromatiaceae</taxon>
        <taxon>Rheinheimera</taxon>
    </lineage>
</organism>
<dbReference type="PANTHER" id="PTHR37419:SF1">
    <property type="entry name" value="SERINE_THREONINE-PROTEIN KINASE TOXIN HIPA"/>
    <property type="match status" value="1"/>
</dbReference>
<dbReference type="EMBL" id="CAAJGR010000073">
    <property type="protein sequence ID" value="VHO02722.1"/>
    <property type="molecule type" value="Genomic_DNA"/>
</dbReference>
<evidence type="ECO:0000256" key="1">
    <source>
        <dbReference type="ARBA" id="ARBA00010164"/>
    </source>
</evidence>
<dbReference type="GO" id="GO:0005829">
    <property type="term" value="C:cytosol"/>
    <property type="evidence" value="ECO:0007669"/>
    <property type="project" value="TreeGrafter"/>
</dbReference>
<sequence length="443" mass="49415">MRKNTKLDIWMNGLRVGVWQPGKKLFQYYDEWASSEYARSLSLSLPLAPGNLAYRGDVVQNYFDNLLPDADAIRRRLAVKFKARSTDTADLLSAVGRDCVGAIQLVPAGSEIPPDEGIVGYALQDAEIAQILRNTTSDRPVNLPHQNDGLRLSIAGAQEKNALLYLADTWWLPAGATATTHILKLPLGLAGNMAADMSTSVENEWLCSRIVHHFGLPVAQCEALVFNDDIGPVKVLSVERFDRRFDPQAGRLLRIPQEDMCQAFGVNSLCKYEEDGGPTARDIMQKLRFSSNADADCRNFFKTLVVFWLMAATDGHAKNFSIFLQRQGNYSMTPLYDVLSAHPVIGRKANQIPKQRVKLAMAVESKNRHYHVFNLVPRQWLEFGKRLGLSDYLVLDVLSEVYNRVDGTISKAAAEVPQHFPSLVSDSIFDGMNNLNKKLADFA</sequence>
<evidence type="ECO:0000259" key="5">
    <source>
        <dbReference type="Pfam" id="PF13657"/>
    </source>
</evidence>
<dbReference type="NCBIfam" id="TIGR03071">
    <property type="entry name" value="couple_hipA"/>
    <property type="match status" value="1"/>
</dbReference>
<dbReference type="InterPro" id="IPR017508">
    <property type="entry name" value="HipA_N1"/>
</dbReference>
<dbReference type="Pfam" id="PF07804">
    <property type="entry name" value="HipA_C"/>
    <property type="match status" value="1"/>
</dbReference>